<organism evidence="2 3">
    <name type="scientific">Novosphingobium malaysiense</name>
    <dbReference type="NCBI Taxonomy" id="1348853"/>
    <lineage>
        <taxon>Bacteria</taxon>
        <taxon>Pseudomonadati</taxon>
        <taxon>Pseudomonadota</taxon>
        <taxon>Alphaproteobacteria</taxon>
        <taxon>Sphingomonadales</taxon>
        <taxon>Sphingomonadaceae</taxon>
        <taxon>Novosphingobium</taxon>
    </lineage>
</organism>
<evidence type="ECO:0000259" key="1">
    <source>
        <dbReference type="Pfam" id="PF13400"/>
    </source>
</evidence>
<dbReference type="InterPro" id="IPR028087">
    <property type="entry name" value="Tad_N"/>
</dbReference>
<evidence type="ECO:0000313" key="2">
    <source>
        <dbReference type="EMBL" id="KHK89679.1"/>
    </source>
</evidence>
<protein>
    <recommendedName>
        <fullName evidence="1">Putative Flp pilus-assembly TadG-like N-terminal domain-containing protein</fullName>
    </recommendedName>
</protein>
<accession>A0A0B1ZF61</accession>
<feature type="domain" description="Putative Flp pilus-assembly TadG-like N-terminal" evidence="1">
    <location>
        <begin position="10"/>
        <end position="55"/>
    </location>
</feature>
<reference evidence="2 3" key="1">
    <citation type="submission" date="2014-10" db="EMBL/GenBank/DDBJ databases">
        <title>Genome sequence of Novosphingobium malaysiense MUSC 273(T).</title>
        <authorList>
            <person name="Lee L.-H."/>
        </authorList>
    </citation>
    <scope>NUCLEOTIDE SEQUENCE [LARGE SCALE GENOMIC DNA]</scope>
    <source>
        <strain evidence="2 3">MUSC 273</strain>
    </source>
</reference>
<name>A0A0B1ZF61_9SPHN</name>
<comment type="caution">
    <text evidence="2">The sequence shown here is derived from an EMBL/GenBank/DDBJ whole genome shotgun (WGS) entry which is preliminary data.</text>
</comment>
<dbReference type="Pfam" id="PF13400">
    <property type="entry name" value="Tad"/>
    <property type="match status" value="1"/>
</dbReference>
<proteinExistence type="predicted"/>
<sequence length="413" mass="42524">MSRLRSSMEGNVLVLTAVGLTTLVGGAALAVDTAQWYLWKRQLQQAVDSGAMAGALSQALGNGYQTEATRELGRNADSTLSISIERLSNPPTTGAYTGDTNAVEVQATTSRKLPFSSVFLDIAPVVRARAVATTVSDGEYCVIALSPTGVGIGTVGSAQVNLGCGAAANSNIETAIDLDGSSWLDAPNFHAVGGIDASSTSVPSSAVLQTYGLPIADPIASRNLAVPSTPTACTANNLNIAPSVTKTIYPGRYCNGLTIQGNVTLSPGVYIMDKGSFTVNSQAHLTGAGVTIILTGDDPKNVATVKLAGGANLDLRAPTAVEDPTWKNILFFQDPMGASSDSNITGGSTLKLDGIVYMPGGNLNFTGNAGQHADCLLMVANQVSFAGTTSMDNNCGPEYNDLDLSARVVRVVE</sequence>
<dbReference type="AlphaFoldDB" id="A0A0B1ZF61"/>
<dbReference type="EMBL" id="JTDI01000007">
    <property type="protein sequence ID" value="KHK89679.1"/>
    <property type="molecule type" value="Genomic_DNA"/>
</dbReference>
<gene>
    <name evidence="2" type="ORF">LK12_19560</name>
</gene>
<keyword evidence="3" id="KW-1185">Reference proteome</keyword>
<evidence type="ECO:0000313" key="3">
    <source>
        <dbReference type="Proteomes" id="UP000031057"/>
    </source>
</evidence>
<dbReference type="STRING" id="1348853.LK12_19560"/>
<dbReference type="Proteomes" id="UP000031057">
    <property type="component" value="Unassembled WGS sequence"/>
</dbReference>